<dbReference type="EMBL" id="LR778114">
    <property type="protein sequence ID" value="CAB1128449.1"/>
    <property type="molecule type" value="Genomic_DNA"/>
</dbReference>
<dbReference type="SUPFAM" id="SSF102114">
    <property type="entry name" value="Radical SAM enzymes"/>
    <property type="match status" value="1"/>
</dbReference>
<dbReference type="InterPro" id="IPR013785">
    <property type="entry name" value="Aldolase_TIM"/>
</dbReference>
<name>A0A6F8ZFS7_9FIRM</name>
<evidence type="ECO:0000259" key="5">
    <source>
        <dbReference type="PROSITE" id="PS51918"/>
    </source>
</evidence>
<dbReference type="AlphaFoldDB" id="A0A6F8ZFS7"/>
<accession>A0A6F8ZFS7</accession>
<dbReference type="GO" id="GO:0003824">
    <property type="term" value="F:catalytic activity"/>
    <property type="evidence" value="ECO:0007669"/>
    <property type="project" value="InterPro"/>
</dbReference>
<dbReference type="PANTHER" id="PTHR11228:SF34">
    <property type="entry name" value="TUNGSTEN-CONTAINING ALDEHYDE FERREDOXIN OXIDOREDUCTASE COFACTOR MODIFYING PROTEIN"/>
    <property type="match status" value="1"/>
</dbReference>
<dbReference type="SFLD" id="SFLDG01067">
    <property type="entry name" value="SPASM/twitch_domain_containing"/>
    <property type="match status" value="1"/>
</dbReference>
<sequence>MRPLEPEFRLEPVPVQWAVGTVGGGLTAEWDWATGRWEELPGAGAGGEHPYAWLELTTHCPHRCRHCYLGDRLGKGHAPAASIHAALETLTPFGVEEVVLAGGEPTMHPDFLAILDHARRAAPVVRVLTNGWSQYPELIEALARPGVRVEVPLLGWEGDHDWMTRTPGSFARITASLRQYRAAGVDLTLTTTLTKAGTAALPRLRALAKELGIPFEATALARQGEAVEHWSELAAEA</sequence>
<dbReference type="CDD" id="cd01335">
    <property type="entry name" value="Radical_SAM"/>
    <property type="match status" value="1"/>
</dbReference>
<evidence type="ECO:0000313" key="7">
    <source>
        <dbReference type="Proteomes" id="UP000503399"/>
    </source>
</evidence>
<dbReference type="Gene3D" id="3.20.20.70">
    <property type="entry name" value="Aldolase class I"/>
    <property type="match status" value="1"/>
</dbReference>
<dbReference type="InterPro" id="IPR058240">
    <property type="entry name" value="rSAM_sf"/>
</dbReference>
<dbReference type="InterPro" id="IPR007197">
    <property type="entry name" value="rSAM"/>
</dbReference>
<keyword evidence="7" id="KW-1185">Reference proteome</keyword>
<dbReference type="GO" id="GO:0046872">
    <property type="term" value="F:metal ion binding"/>
    <property type="evidence" value="ECO:0007669"/>
    <property type="project" value="UniProtKB-KW"/>
</dbReference>
<protein>
    <recommendedName>
        <fullName evidence="5">Radical SAM core domain-containing protein</fullName>
    </recommendedName>
</protein>
<evidence type="ECO:0000256" key="2">
    <source>
        <dbReference type="ARBA" id="ARBA00022723"/>
    </source>
</evidence>
<evidence type="ECO:0000313" key="6">
    <source>
        <dbReference type="EMBL" id="CAB1128449.1"/>
    </source>
</evidence>
<keyword evidence="2" id="KW-0479">Metal-binding</keyword>
<reference evidence="6 7" key="1">
    <citation type="submission" date="2020-02" db="EMBL/GenBank/DDBJ databases">
        <authorList>
            <person name="Hogendoorn C."/>
        </authorList>
    </citation>
    <scope>NUCLEOTIDE SEQUENCE [LARGE SCALE GENOMIC DNA]</scope>
    <source>
        <strain evidence="6">R501</strain>
    </source>
</reference>
<dbReference type="GO" id="GO:0051536">
    <property type="term" value="F:iron-sulfur cluster binding"/>
    <property type="evidence" value="ECO:0007669"/>
    <property type="project" value="UniProtKB-KW"/>
</dbReference>
<dbReference type="Proteomes" id="UP000503399">
    <property type="component" value="Chromosome"/>
</dbReference>
<dbReference type="PANTHER" id="PTHR11228">
    <property type="entry name" value="RADICAL SAM DOMAIN PROTEIN"/>
    <property type="match status" value="1"/>
</dbReference>
<keyword evidence="3" id="KW-0408">Iron</keyword>
<keyword evidence="1" id="KW-0949">S-adenosyl-L-methionine</keyword>
<evidence type="ECO:0000256" key="3">
    <source>
        <dbReference type="ARBA" id="ARBA00023004"/>
    </source>
</evidence>
<dbReference type="KEGG" id="hfv:R50_0943"/>
<gene>
    <name evidence="6" type="ORF">R50_0943</name>
</gene>
<evidence type="ECO:0000256" key="4">
    <source>
        <dbReference type="ARBA" id="ARBA00023014"/>
    </source>
</evidence>
<dbReference type="InterPro" id="IPR050377">
    <property type="entry name" value="Radical_SAM_PqqE_MftC-like"/>
</dbReference>
<dbReference type="SFLD" id="SFLDS00029">
    <property type="entry name" value="Radical_SAM"/>
    <property type="match status" value="1"/>
</dbReference>
<evidence type="ECO:0000256" key="1">
    <source>
        <dbReference type="ARBA" id="ARBA00022691"/>
    </source>
</evidence>
<feature type="domain" description="Radical SAM core" evidence="5">
    <location>
        <begin position="46"/>
        <end position="237"/>
    </location>
</feature>
<dbReference type="Pfam" id="PF04055">
    <property type="entry name" value="Radical_SAM"/>
    <property type="match status" value="1"/>
</dbReference>
<proteinExistence type="predicted"/>
<keyword evidence="4" id="KW-0411">Iron-sulfur</keyword>
<dbReference type="PROSITE" id="PS51918">
    <property type="entry name" value="RADICAL_SAM"/>
    <property type="match status" value="1"/>
</dbReference>
<organism evidence="6 7">
    <name type="scientific">Candidatus Hydrogenisulfobacillus filiaventi</name>
    <dbReference type="NCBI Taxonomy" id="2707344"/>
    <lineage>
        <taxon>Bacteria</taxon>
        <taxon>Bacillati</taxon>
        <taxon>Bacillota</taxon>
        <taxon>Clostridia</taxon>
        <taxon>Eubacteriales</taxon>
        <taxon>Clostridiales Family XVII. Incertae Sedis</taxon>
        <taxon>Candidatus Hydrogenisulfobacillus</taxon>
    </lineage>
</organism>